<gene>
    <name evidence="1" type="ORF">RIF29_38289</name>
</gene>
<keyword evidence="2" id="KW-1185">Reference proteome</keyword>
<evidence type="ECO:0000313" key="2">
    <source>
        <dbReference type="Proteomes" id="UP001372338"/>
    </source>
</evidence>
<organism evidence="1 2">
    <name type="scientific">Crotalaria pallida</name>
    <name type="common">Smooth rattlebox</name>
    <name type="synonym">Crotalaria striata</name>
    <dbReference type="NCBI Taxonomy" id="3830"/>
    <lineage>
        <taxon>Eukaryota</taxon>
        <taxon>Viridiplantae</taxon>
        <taxon>Streptophyta</taxon>
        <taxon>Embryophyta</taxon>
        <taxon>Tracheophyta</taxon>
        <taxon>Spermatophyta</taxon>
        <taxon>Magnoliopsida</taxon>
        <taxon>eudicotyledons</taxon>
        <taxon>Gunneridae</taxon>
        <taxon>Pentapetalae</taxon>
        <taxon>rosids</taxon>
        <taxon>fabids</taxon>
        <taxon>Fabales</taxon>
        <taxon>Fabaceae</taxon>
        <taxon>Papilionoideae</taxon>
        <taxon>50 kb inversion clade</taxon>
        <taxon>genistoids sensu lato</taxon>
        <taxon>core genistoids</taxon>
        <taxon>Crotalarieae</taxon>
        <taxon>Crotalaria</taxon>
    </lineage>
</organism>
<reference evidence="1 2" key="1">
    <citation type="submission" date="2024-01" db="EMBL/GenBank/DDBJ databases">
        <title>The genomes of 5 underutilized Papilionoideae crops provide insights into root nodulation and disease resistanc.</title>
        <authorList>
            <person name="Yuan L."/>
        </authorList>
    </citation>
    <scope>NUCLEOTIDE SEQUENCE [LARGE SCALE GENOMIC DNA]</scope>
    <source>
        <strain evidence="1">ZHUSHIDOU_FW_LH</strain>
        <tissue evidence="1">Leaf</tissue>
    </source>
</reference>
<dbReference type="Proteomes" id="UP001372338">
    <property type="component" value="Unassembled WGS sequence"/>
</dbReference>
<sequence>MSHVNQRAVGAVVPEAALGRANHGSIPRNNCLSIRIQRDREAKCQNLLQPSMLRAPFSLLLPNFSFPPS</sequence>
<dbReference type="EMBL" id="JAYWIO010000008">
    <property type="protein sequence ID" value="KAK7243491.1"/>
    <property type="molecule type" value="Genomic_DNA"/>
</dbReference>
<accession>A0AAN9E0W2</accession>
<proteinExistence type="predicted"/>
<dbReference type="AlphaFoldDB" id="A0AAN9E0W2"/>
<name>A0AAN9E0W2_CROPI</name>
<evidence type="ECO:0000313" key="1">
    <source>
        <dbReference type="EMBL" id="KAK7243491.1"/>
    </source>
</evidence>
<comment type="caution">
    <text evidence="1">The sequence shown here is derived from an EMBL/GenBank/DDBJ whole genome shotgun (WGS) entry which is preliminary data.</text>
</comment>
<protein>
    <submittedName>
        <fullName evidence="1">Uncharacterized protein</fullName>
    </submittedName>
</protein>